<evidence type="ECO:0000313" key="3">
    <source>
        <dbReference type="Proteomes" id="UP000011205"/>
    </source>
</evidence>
<sequence>MLGPKFHFGGLGATPRNPLHGPTWAVVSTYCY</sequence>
<name>L8PJ66_STRVR</name>
<evidence type="ECO:0000256" key="1">
    <source>
        <dbReference type="SAM" id="MobiDB-lite"/>
    </source>
</evidence>
<organism evidence="2 3">
    <name type="scientific">Streptomyces viridochromogenes Tue57</name>
    <dbReference type="NCBI Taxonomy" id="1160705"/>
    <lineage>
        <taxon>Bacteria</taxon>
        <taxon>Bacillati</taxon>
        <taxon>Actinomycetota</taxon>
        <taxon>Actinomycetes</taxon>
        <taxon>Kitasatosporales</taxon>
        <taxon>Streptomycetaceae</taxon>
        <taxon>Streptomyces</taxon>
    </lineage>
</organism>
<protein>
    <submittedName>
        <fullName evidence="2">Uncharacterized protein</fullName>
    </submittedName>
</protein>
<dbReference type="EMBL" id="AMLP01000083">
    <property type="protein sequence ID" value="ELS56500.1"/>
    <property type="molecule type" value="Genomic_DNA"/>
</dbReference>
<dbReference type="AlphaFoldDB" id="L8PJ66"/>
<comment type="caution">
    <text evidence="2">The sequence shown here is derived from an EMBL/GenBank/DDBJ whole genome shotgun (WGS) entry which is preliminary data.</text>
</comment>
<gene>
    <name evidence="2" type="ORF">STVIR_2524</name>
</gene>
<proteinExistence type="predicted"/>
<feature type="region of interest" description="Disordered" evidence="1">
    <location>
        <begin position="1"/>
        <end position="20"/>
    </location>
</feature>
<evidence type="ECO:0000313" key="2">
    <source>
        <dbReference type="EMBL" id="ELS56500.1"/>
    </source>
</evidence>
<accession>L8PJ66</accession>
<dbReference type="Proteomes" id="UP000011205">
    <property type="component" value="Unassembled WGS sequence"/>
</dbReference>
<reference evidence="2 3" key="1">
    <citation type="journal article" date="2013" name="Genome Announc.">
        <title>Draft Genome Sequence of Streptomyces viridochromogenes Strain Tu57, Producer of Avilamycin.</title>
        <authorList>
            <person name="Gruning B.A."/>
            <person name="Erxleben A."/>
            <person name="Hahnlein A."/>
            <person name="Gunther S."/>
        </authorList>
    </citation>
    <scope>NUCLEOTIDE SEQUENCE [LARGE SCALE GENOMIC DNA]</scope>
    <source>
        <strain evidence="2 3">Tue57</strain>
    </source>
</reference>